<dbReference type="SUPFAM" id="SSF48403">
    <property type="entry name" value="Ankyrin repeat"/>
    <property type="match status" value="1"/>
</dbReference>
<feature type="repeat" description="ANK" evidence="3">
    <location>
        <begin position="323"/>
        <end position="356"/>
    </location>
</feature>
<dbReference type="InterPro" id="IPR036770">
    <property type="entry name" value="Ankyrin_rpt-contain_sf"/>
</dbReference>
<keyword evidence="5" id="KW-1185">Reference proteome</keyword>
<dbReference type="PROSITE" id="PS50088">
    <property type="entry name" value="ANK_REPEAT"/>
    <property type="match status" value="2"/>
</dbReference>
<evidence type="ECO:0000256" key="1">
    <source>
        <dbReference type="ARBA" id="ARBA00022737"/>
    </source>
</evidence>
<sequence>MENRPAVFVHTAQVSEVVYRNGVRRLLHLQSELGDDVVVSGLRDPDGNIIYETYYDALLGPIVSLNDVATLKKYIEIKPRGPLFPKEAYWWEPRSTLLRFTEARKHLAYFLIITTPNPILPNPPGREPKPTEEPNKRRFYLLNTACFGANPETACFLMDRKPPLGSVNDTDPFGDTAPLHAAASLAKNKFSGWMNRDSGYDGYRGRELVLASDIPETEPQEHIIDTFKLLLEVNPDSINAQDKEGATPLHYATASHVKCGAGHSYAVIKFLFDNKADANLAKSQGQTVLHILASPSLSGVPIDLTMIDLLLMHGTDIGRTNLDGNTALHIIVRAHPQTETVRYLLSKGADVTAINSKGNTPLHEVMGGWFLLLEDHKGGACKRLALADRFKAQDDMIAVLKESKDLQQQLDGTSECKRQNATTAA</sequence>
<evidence type="ECO:0000313" key="5">
    <source>
        <dbReference type="Proteomes" id="UP000001745"/>
    </source>
</evidence>
<feature type="repeat" description="ANK" evidence="3">
    <location>
        <begin position="244"/>
        <end position="283"/>
    </location>
</feature>
<dbReference type="GeneID" id="8101549"/>
<evidence type="ECO:0000313" key="4">
    <source>
        <dbReference type="EMBL" id="EED21819.1"/>
    </source>
</evidence>
<organism evidence="4 5">
    <name type="scientific">Talaromyces stipitatus (strain ATCC 10500 / CBS 375.48 / QM 6759 / NRRL 1006)</name>
    <name type="common">Penicillium stipitatum</name>
    <dbReference type="NCBI Taxonomy" id="441959"/>
    <lineage>
        <taxon>Eukaryota</taxon>
        <taxon>Fungi</taxon>
        <taxon>Dikarya</taxon>
        <taxon>Ascomycota</taxon>
        <taxon>Pezizomycotina</taxon>
        <taxon>Eurotiomycetes</taxon>
        <taxon>Eurotiomycetidae</taxon>
        <taxon>Eurotiales</taxon>
        <taxon>Trichocomaceae</taxon>
        <taxon>Talaromyces</taxon>
        <taxon>Talaromyces sect. Talaromyces</taxon>
    </lineage>
</organism>
<dbReference type="InParanoid" id="B8M1C3"/>
<dbReference type="AlphaFoldDB" id="B8M1C3"/>
<dbReference type="PANTHER" id="PTHR24166">
    <property type="entry name" value="ROLLING PEBBLES, ISOFORM B"/>
    <property type="match status" value="1"/>
</dbReference>
<dbReference type="SMART" id="SM00248">
    <property type="entry name" value="ANK"/>
    <property type="match status" value="4"/>
</dbReference>
<dbReference type="STRING" id="441959.B8M1C3"/>
<dbReference type="Gene3D" id="1.25.40.20">
    <property type="entry name" value="Ankyrin repeat-containing domain"/>
    <property type="match status" value="1"/>
</dbReference>
<dbReference type="PANTHER" id="PTHR24166:SF48">
    <property type="entry name" value="PROTEIN VAPYRIN"/>
    <property type="match status" value="1"/>
</dbReference>
<dbReference type="EMBL" id="EQ962653">
    <property type="protein sequence ID" value="EED21819.1"/>
    <property type="molecule type" value="Genomic_DNA"/>
</dbReference>
<accession>B8M1C3</accession>
<dbReference type="InterPro" id="IPR002110">
    <property type="entry name" value="Ankyrin_rpt"/>
</dbReference>
<dbReference type="RefSeq" id="XP_002478782.1">
    <property type="nucleotide sequence ID" value="XM_002478737.1"/>
</dbReference>
<dbReference type="Proteomes" id="UP000001745">
    <property type="component" value="Unassembled WGS sequence"/>
</dbReference>
<name>B8M1C3_TALSN</name>
<gene>
    <name evidence="4" type="ORF">TSTA_090580</name>
</gene>
<proteinExistence type="predicted"/>
<dbReference type="PROSITE" id="PS50297">
    <property type="entry name" value="ANK_REP_REGION"/>
    <property type="match status" value="1"/>
</dbReference>
<protein>
    <submittedName>
        <fullName evidence="4">Ankyrin repeat-containing protein, putative</fullName>
    </submittedName>
</protein>
<dbReference type="OrthoDB" id="823504at2759"/>
<dbReference type="PhylomeDB" id="B8M1C3"/>
<reference evidence="5" key="1">
    <citation type="journal article" date="2015" name="Genome Announc.">
        <title>Genome sequence of the AIDS-associated pathogen Penicillium marneffei (ATCC18224) and its near taxonomic relative Talaromyces stipitatus (ATCC10500).</title>
        <authorList>
            <person name="Nierman W.C."/>
            <person name="Fedorova-Abrams N.D."/>
            <person name="Andrianopoulos A."/>
        </authorList>
    </citation>
    <scope>NUCLEOTIDE SEQUENCE [LARGE SCALE GENOMIC DNA]</scope>
    <source>
        <strain evidence="5">ATCC 10500 / CBS 375.48 / QM 6759 / NRRL 1006</strain>
    </source>
</reference>
<dbReference type="InterPro" id="IPR050889">
    <property type="entry name" value="Dendritic_Spine_Reg/Scaffold"/>
</dbReference>
<keyword evidence="2 3" id="KW-0040">ANK repeat</keyword>
<dbReference type="HOGENOM" id="CLU_023339_0_0_1"/>
<keyword evidence="1" id="KW-0677">Repeat</keyword>
<dbReference type="eggNOG" id="KOG4177">
    <property type="taxonomic scope" value="Eukaryota"/>
</dbReference>
<evidence type="ECO:0000256" key="2">
    <source>
        <dbReference type="ARBA" id="ARBA00023043"/>
    </source>
</evidence>
<evidence type="ECO:0000256" key="3">
    <source>
        <dbReference type="PROSITE-ProRule" id="PRU00023"/>
    </source>
</evidence>
<dbReference type="Pfam" id="PF12796">
    <property type="entry name" value="Ank_2"/>
    <property type="match status" value="2"/>
</dbReference>
<dbReference type="VEuPathDB" id="FungiDB:TSTA_090580"/>